<proteinExistence type="predicted"/>
<evidence type="ECO:0000256" key="1">
    <source>
        <dbReference type="SAM" id="Phobius"/>
    </source>
</evidence>
<feature type="transmembrane region" description="Helical" evidence="1">
    <location>
        <begin position="100"/>
        <end position="132"/>
    </location>
</feature>
<dbReference type="AlphaFoldDB" id="A0A8J7W773"/>
<dbReference type="GO" id="GO:0016020">
    <property type="term" value="C:membrane"/>
    <property type="evidence" value="ECO:0007669"/>
    <property type="project" value="InterPro"/>
</dbReference>
<feature type="transmembrane region" description="Helical" evidence="1">
    <location>
        <begin position="246"/>
        <end position="268"/>
    </location>
</feature>
<feature type="domain" description="EamA" evidence="2">
    <location>
        <begin position="155"/>
        <end position="291"/>
    </location>
</feature>
<keyword evidence="1" id="KW-0812">Transmembrane</keyword>
<protein>
    <recommendedName>
        <fullName evidence="2">EamA domain-containing protein</fullName>
    </recommendedName>
</protein>
<feature type="transmembrane region" description="Helical" evidence="1">
    <location>
        <begin position="275"/>
        <end position="294"/>
    </location>
</feature>
<keyword evidence="1" id="KW-0472">Membrane</keyword>
<feature type="transmembrane region" description="Helical" evidence="1">
    <location>
        <begin position="61"/>
        <end position="80"/>
    </location>
</feature>
<comment type="caution">
    <text evidence="3">The sequence shown here is derived from an EMBL/GenBank/DDBJ whole genome shotgun (WGS) entry which is preliminary data.</text>
</comment>
<dbReference type="SUPFAM" id="SSF103481">
    <property type="entry name" value="Multidrug resistance efflux transporter EmrE"/>
    <property type="match status" value="1"/>
</dbReference>
<sequence>MIWFVFALGGALSQAAYATAVKILLRRTDSFLLAGCSFLAASGIMSILSLIVGIPPLGPELFPSIGVTVCINILATILLYHALGSSDISLCMPMLAFTPVFLIGTSFLILGEIPTIAGACGILLVASGAYILTSEGSIARLDRLAAPFHRLTIDRGVLSMLLVAFLFSISVNYDKKVVENSDPLFGSAVVFLLLGAAFLLIALLSKRWGAAITHASLLAPLPLFIGVGVILTAEIVLINIAYTMSIVSYVITVKRFAIFFSVLAGIIVFREGLSWGRITGALVMVAGAGMIAIFG</sequence>
<evidence type="ECO:0000259" key="2">
    <source>
        <dbReference type="Pfam" id="PF00892"/>
    </source>
</evidence>
<feature type="domain" description="EamA" evidence="2">
    <location>
        <begin position="2"/>
        <end position="133"/>
    </location>
</feature>
<feature type="transmembrane region" description="Helical" evidence="1">
    <location>
        <begin position="30"/>
        <end position="54"/>
    </location>
</feature>
<gene>
    <name evidence="3" type="ORF">RJ53_09575</name>
</gene>
<feature type="transmembrane region" description="Helical" evidence="1">
    <location>
        <begin position="153"/>
        <end position="173"/>
    </location>
</feature>
<evidence type="ECO:0000313" key="3">
    <source>
        <dbReference type="EMBL" id="MBR1369709.1"/>
    </source>
</evidence>
<dbReference type="RefSeq" id="WP_211531455.1">
    <property type="nucleotide sequence ID" value="NZ_JWHL01000018.1"/>
</dbReference>
<feature type="transmembrane region" description="Helical" evidence="1">
    <location>
        <begin position="185"/>
        <end position="205"/>
    </location>
</feature>
<evidence type="ECO:0000313" key="4">
    <source>
        <dbReference type="Proteomes" id="UP000730161"/>
    </source>
</evidence>
<dbReference type="InterPro" id="IPR000620">
    <property type="entry name" value="EamA_dom"/>
</dbReference>
<keyword evidence="1" id="KW-1133">Transmembrane helix</keyword>
<accession>A0A8J7W773</accession>
<reference evidence="3" key="1">
    <citation type="submission" date="2014-12" db="EMBL/GenBank/DDBJ databases">
        <authorList>
            <person name="Huang H.-H."/>
            <person name="Chen S.-C."/>
            <person name="Lai M.-C."/>
        </authorList>
    </citation>
    <scope>NUCLEOTIDE SEQUENCE</scope>
    <source>
        <strain evidence="3">K1F9705b</strain>
    </source>
</reference>
<dbReference type="InterPro" id="IPR037185">
    <property type="entry name" value="EmrE-like"/>
</dbReference>
<dbReference type="OrthoDB" id="118143at2157"/>
<name>A0A8J7W773_9EURY</name>
<keyword evidence="4" id="KW-1185">Reference proteome</keyword>
<feature type="transmembrane region" description="Helical" evidence="1">
    <location>
        <begin position="217"/>
        <end position="240"/>
    </location>
</feature>
<dbReference type="Pfam" id="PF00892">
    <property type="entry name" value="EamA"/>
    <property type="match status" value="2"/>
</dbReference>
<dbReference type="Proteomes" id="UP000730161">
    <property type="component" value="Unassembled WGS sequence"/>
</dbReference>
<dbReference type="EMBL" id="JWHL01000018">
    <property type="protein sequence ID" value="MBR1369709.1"/>
    <property type="molecule type" value="Genomic_DNA"/>
</dbReference>
<organism evidence="3 4">
    <name type="scientific">Methanocalculus chunghsingensis</name>
    <dbReference type="NCBI Taxonomy" id="156457"/>
    <lineage>
        <taxon>Archaea</taxon>
        <taxon>Methanobacteriati</taxon>
        <taxon>Methanobacteriota</taxon>
        <taxon>Stenosarchaea group</taxon>
        <taxon>Methanomicrobia</taxon>
        <taxon>Methanomicrobiales</taxon>
        <taxon>Methanocalculaceae</taxon>
        <taxon>Methanocalculus</taxon>
    </lineage>
</organism>